<sequence>MSPIYDLCSALHKNCTDCIGFLEQDEYRFVVYNDAVSTTQSSIPVTSLCSLLEQGSVFTRRKRYCLAFMLAASFMRLGATPWFNTRLQKDNIVFFSNSSDPQAAILDCPYITQEMCKATHFRKNLGTGDAQSSSVLDWAAAMQWSKLASEEAGPDYAGAVDWCLRANELNDPNWRKDFAQNVLIPLELCYRQILQKP</sequence>
<accession>A0A8K0RB57</accession>
<dbReference type="OrthoDB" id="3565018at2759"/>
<gene>
    <name evidence="1" type="ORF">FB567DRAFT_434635</name>
</gene>
<reference evidence="1" key="1">
    <citation type="journal article" date="2021" name="Nat. Commun.">
        <title>Genetic determinants of endophytism in the Arabidopsis root mycobiome.</title>
        <authorList>
            <person name="Mesny F."/>
            <person name="Miyauchi S."/>
            <person name="Thiergart T."/>
            <person name="Pickel B."/>
            <person name="Atanasova L."/>
            <person name="Karlsson M."/>
            <person name="Huettel B."/>
            <person name="Barry K.W."/>
            <person name="Haridas S."/>
            <person name="Chen C."/>
            <person name="Bauer D."/>
            <person name="Andreopoulos W."/>
            <person name="Pangilinan J."/>
            <person name="LaButti K."/>
            <person name="Riley R."/>
            <person name="Lipzen A."/>
            <person name="Clum A."/>
            <person name="Drula E."/>
            <person name="Henrissat B."/>
            <person name="Kohler A."/>
            <person name="Grigoriev I.V."/>
            <person name="Martin F.M."/>
            <person name="Hacquard S."/>
        </authorList>
    </citation>
    <scope>NUCLEOTIDE SEQUENCE</scope>
    <source>
        <strain evidence="1">MPI-SDFR-AT-0120</strain>
    </source>
</reference>
<dbReference type="PANTHER" id="PTHR35186">
    <property type="entry name" value="ANK_REP_REGION DOMAIN-CONTAINING PROTEIN"/>
    <property type="match status" value="1"/>
</dbReference>
<keyword evidence="2" id="KW-1185">Reference proteome</keyword>
<dbReference type="AlphaFoldDB" id="A0A8K0RB57"/>
<comment type="caution">
    <text evidence="1">The sequence shown here is derived from an EMBL/GenBank/DDBJ whole genome shotgun (WGS) entry which is preliminary data.</text>
</comment>
<name>A0A8K0RB57_9PLEO</name>
<evidence type="ECO:0000313" key="2">
    <source>
        <dbReference type="Proteomes" id="UP000813461"/>
    </source>
</evidence>
<proteinExistence type="predicted"/>
<dbReference type="EMBL" id="JAGMVJ010000003">
    <property type="protein sequence ID" value="KAH7092034.1"/>
    <property type="molecule type" value="Genomic_DNA"/>
</dbReference>
<organism evidence="1 2">
    <name type="scientific">Paraphoma chrysanthemicola</name>
    <dbReference type="NCBI Taxonomy" id="798071"/>
    <lineage>
        <taxon>Eukaryota</taxon>
        <taxon>Fungi</taxon>
        <taxon>Dikarya</taxon>
        <taxon>Ascomycota</taxon>
        <taxon>Pezizomycotina</taxon>
        <taxon>Dothideomycetes</taxon>
        <taxon>Pleosporomycetidae</taxon>
        <taxon>Pleosporales</taxon>
        <taxon>Pleosporineae</taxon>
        <taxon>Phaeosphaeriaceae</taxon>
        <taxon>Paraphoma</taxon>
    </lineage>
</organism>
<dbReference type="Proteomes" id="UP000813461">
    <property type="component" value="Unassembled WGS sequence"/>
</dbReference>
<protein>
    <submittedName>
        <fullName evidence="1">Uncharacterized protein</fullName>
    </submittedName>
</protein>
<evidence type="ECO:0000313" key="1">
    <source>
        <dbReference type="EMBL" id="KAH7092034.1"/>
    </source>
</evidence>
<dbReference type="PANTHER" id="PTHR35186:SF4">
    <property type="entry name" value="PRION-INHIBITION AND PROPAGATION HELO DOMAIN-CONTAINING PROTEIN"/>
    <property type="match status" value="1"/>
</dbReference>